<dbReference type="AlphaFoldDB" id="X0YN47"/>
<dbReference type="SUPFAM" id="SSF56112">
    <property type="entry name" value="Protein kinase-like (PK-like)"/>
    <property type="match status" value="1"/>
</dbReference>
<feature type="non-terminal residue" evidence="4">
    <location>
        <position position="239"/>
    </location>
</feature>
<dbReference type="Pfam" id="PF07676">
    <property type="entry name" value="PD40"/>
    <property type="match status" value="2"/>
</dbReference>
<keyword evidence="3" id="KW-0472">Membrane</keyword>
<dbReference type="InterPro" id="IPR011009">
    <property type="entry name" value="Kinase-like_dom_sf"/>
</dbReference>
<keyword evidence="3" id="KW-1133">Transmembrane helix</keyword>
<evidence type="ECO:0000313" key="4">
    <source>
        <dbReference type="EMBL" id="GAG38131.1"/>
    </source>
</evidence>
<keyword evidence="3" id="KW-0812">Transmembrane</keyword>
<accession>X0YN47</accession>
<reference evidence="4" key="1">
    <citation type="journal article" date="2014" name="Front. Microbiol.">
        <title>High frequency of phylogenetically diverse reductive dehalogenase-homologous genes in deep subseafloor sedimentary metagenomes.</title>
        <authorList>
            <person name="Kawai M."/>
            <person name="Futagami T."/>
            <person name="Toyoda A."/>
            <person name="Takaki Y."/>
            <person name="Nishi S."/>
            <person name="Hori S."/>
            <person name="Arai W."/>
            <person name="Tsubouchi T."/>
            <person name="Morono Y."/>
            <person name="Uchiyama I."/>
            <person name="Ito T."/>
            <person name="Fujiyama A."/>
            <person name="Inagaki F."/>
            <person name="Takami H."/>
        </authorList>
    </citation>
    <scope>NUCLEOTIDE SEQUENCE</scope>
    <source>
        <strain evidence="4">Expedition CK06-06</strain>
    </source>
</reference>
<dbReference type="PANTHER" id="PTHR36842">
    <property type="entry name" value="PROTEIN TOLB HOMOLOG"/>
    <property type="match status" value="1"/>
</dbReference>
<dbReference type="EMBL" id="BARS01049915">
    <property type="protein sequence ID" value="GAG38131.1"/>
    <property type="molecule type" value="Genomic_DNA"/>
</dbReference>
<dbReference type="InterPro" id="IPR011042">
    <property type="entry name" value="6-blade_b-propeller_TolB-like"/>
</dbReference>
<feature type="compositionally biased region" description="Low complexity" evidence="2">
    <location>
        <begin position="216"/>
        <end position="227"/>
    </location>
</feature>
<organism evidence="4">
    <name type="scientific">marine sediment metagenome</name>
    <dbReference type="NCBI Taxonomy" id="412755"/>
    <lineage>
        <taxon>unclassified sequences</taxon>
        <taxon>metagenomes</taxon>
        <taxon>ecological metagenomes</taxon>
    </lineage>
</organism>
<gene>
    <name evidence="4" type="ORF">S01H1_74595</name>
</gene>
<evidence type="ECO:0000256" key="2">
    <source>
        <dbReference type="SAM" id="MobiDB-lite"/>
    </source>
</evidence>
<dbReference type="InterPro" id="IPR011659">
    <property type="entry name" value="WD40"/>
</dbReference>
<evidence type="ECO:0000256" key="1">
    <source>
        <dbReference type="ARBA" id="ARBA00009820"/>
    </source>
</evidence>
<dbReference type="SUPFAM" id="SSF82171">
    <property type="entry name" value="DPP6 N-terminal domain-like"/>
    <property type="match status" value="1"/>
</dbReference>
<feature type="transmembrane region" description="Helical" evidence="3">
    <location>
        <begin position="85"/>
        <end position="104"/>
    </location>
</feature>
<feature type="non-terminal residue" evidence="4">
    <location>
        <position position="1"/>
    </location>
</feature>
<comment type="similarity">
    <text evidence="1">Belongs to the TolB family.</text>
</comment>
<dbReference type="Gene3D" id="2.120.10.30">
    <property type="entry name" value="TolB, C-terminal domain"/>
    <property type="match status" value="1"/>
</dbReference>
<name>X0YN47_9ZZZZ</name>
<dbReference type="Gene3D" id="1.10.510.10">
    <property type="entry name" value="Transferase(Phosphotransferase) domain 1"/>
    <property type="match status" value="1"/>
</dbReference>
<feature type="region of interest" description="Disordered" evidence="2">
    <location>
        <begin position="216"/>
        <end position="239"/>
    </location>
</feature>
<protein>
    <recommendedName>
        <fullName evidence="5">Protein kinase domain-containing protein</fullName>
    </recommendedName>
</protein>
<dbReference type="PANTHER" id="PTHR36842:SF1">
    <property type="entry name" value="PROTEIN TOLB"/>
    <property type="match status" value="1"/>
</dbReference>
<comment type="caution">
    <text evidence="4">The sequence shown here is derived from an EMBL/GenBank/DDBJ whole genome shotgun (WGS) entry which is preliminary data.</text>
</comment>
<sequence>YEMVTGQLPFKRGHQKAVTTAITDDIPPPMRSLRSDVPKELDRVLRRALAKDRDYRYQTVSDFVSELRWLKKESERSRAPTSRRAIAVSIVVALLAGVGLSMLFDRQTAVDGRLVFTNPTQVTTALGVEDDPAWSPDGRTLAYSASSRGEVYAGNWDIWLVQLGGGPPVNRTAEHQGADRYPSWSPDGRQIAFWSDRDGGGYFVMSALGGAPRKLSAVSGSGARASSPLRSRDGISGSR</sequence>
<proteinExistence type="inferred from homology"/>
<evidence type="ECO:0000256" key="3">
    <source>
        <dbReference type="SAM" id="Phobius"/>
    </source>
</evidence>
<evidence type="ECO:0008006" key="5">
    <source>
        <dbReference type="Google" id="ProtNLM"/>
    </source>
</evidence>